<keyword evidence="9" id="KW-0413">Isomerase</keyword>
<protein>
    <submittedName>
        <fullName evidence="9">Protein-disulfide isomerase</fullName>
    </submittedName>
</protein>
<evidence type="ECO:0000313" key="10">
    <source>
        <dbReference type="Proteomes" id="UP000198953"/>
    </source>
</evidence>
<dbReference type="EMBL" id="FOBF01000003">
    <property type="protein sequence ID" value="SEK99149.1"/>
    <property type="molecule type" value="Genomic_DNA"/>
</dbReference>
<dbReference type="Pfam" id="PF13462">
    <property type="entry name" value="Thioredoxin_4"/>
    <property type="match status" value="1"/>
</dbReference>
<sequence length="261" mass="27921">MDTTCILGRVTDIPSSPSTQVLEQRLRTARIVNVVLAVVAVFLLIVVLARPTGGGAGGARPAAAPNTATPGPEATPTSVALRDPDDPLAIGPVDAPVVLVEWADLRCPYCALFTNRTMPALLKEYVDTGRVRYEFRDVSFFGEQSTNAAVAVRAAAEQGRFREYLAAAYAAAPEKGHPDLPRKKLIGFARTAGVPDLARFERDLDRADLRKAVEQSTRDAQSLGITSVPFFVAGDRAVPGAQPVEVFRQLLDDRLAAAGTR</sequence>
<evidence type="ECO:0000256" key="3">
    <source>
        <dbReference type="ARBA" id="ARBA00023002"/>
    </source>
</evidence>
<feature type="region of interest" description="Disordered" evidence="6">
    <location>
        <begin position="54"/>
        <end position="85"/>
    </location>
</feature>
<dbReference type="OrthoDB" id="117402at2"/>
<keyword evidence="10" id="KW-1185">Reference proteome</keyword>
<dbReference type="Gene3D" id="3.40.30.10">
    <property type="entry name" value="Glutaredoxin"/>
    <property type="match status" value="1"/>
</dbReference>
<feature type="compositionally biased region" description="Low complexity" evidence="6">
    <location>
        <begin position="59"/>
        <end position="77"/>
    </location>
</feature>
<dbReference type="PANTHER" id="PTHR13887:SF14">
    <property type="entry name" value="DISULFIDE BOND FORMATION PROTEIN D"/>
    <property type="match status" value="1"/>
</dbReference>
<accession>A0A1H7LJX8</accession>
<dbReference type="PANTHER" id="PTHR13887">
    <property type="entry name" value="GLUTATHIONE S-TRANSFERASE KAPPA"/>
    <property type="match status" value="1"/>
</dbReference>
<reference evidence="9 10" key="1">
    <citation type="submission" date="2016-10" db="EMBL/GenBank/DDBJ databases">
        <authorList>
            <person name="de Groot N.N."/>
        </authorList>
    </citation>
    <scope>NUCLEOTIDE SEQUENCE [LARGE SCALE GENOMIC DNA]</scope>
    <source>
        <strain evidence="9 10">DSM 43357</strain>
    </source>
</reference>
<dbReference type="InterPro" id="IPR012336">
    <property type="entry name" value="Thioredoxin-like_fold"/>
</dbReference>
<dbReference type="GO" id="GO:0016853">
    <property type="term" value="F:isomerase activity"/>
    <property type="evidence" value="ECO:0007669"/>
    <property type="project" value="UniProtKB-KW"/>
</dbReference>
<dbReference type="SUPFAM" id="SSF52833">
    <property type="entry name" value="Thioredoxin-like"/>
    <property type="match status" value="1"/>
</dbReference>
<evidence type="ECO:0000259" key="8">
    <source>
        <dbReference type="PROSITE" id="PS51352"/>
    </source>
</evidence>
<keyword evidence="4" id="KW-1015">Disulfide bond</keyword>
<evidence type="ECO:0000256" key="7">
    <source>
        <dbReference type="SAM" id="Phobius"/>
    </source>
</evidence>
<keyword evidence="3" id="KW-0560">Oxidoreductase</keyword>
<keyword evidence="7" id="KW-1133">Transmembrane helix</keyword>
<name>A0A1H7LJX8_9ACTN</name>
<evidence type="ECO:0000256" key="1">
    <source>
        <dbReference type="ARBA" id="ARBA00005791"/>
    </source>
</evidence>
<dbReference type="InterPro" id="IPR036249">
    <property type="entry name" value="Thioredoxin-like_sf"/>
</dbReference>
<keyword evidence="7" id="KW-0812">Transmembrane</keyword>
<dbReference type="Proteomes" id="UP000198953">
    <property type="component" value="Unassembled WGS sequence"/>
</dbReference>
<evidence type="ECO:0000256" key="5">
    <source>
        <dbReference type="ARBA" id="ARBA00023284"/>
    </source>
</evidence>
<feature type="transmembrane region" description="Helical" evidence="7">
    <location>
        <begin position="31"/>
        <end position="49"/>
    </location>
</feature>
<evidence type="ECO:0000256" key="4">
    <source>
        <dbReference type="ARBA" id="ARBA00023157"/>
    </source>
</evidence>
<comment type="similarity">
    <text evidence="1">Belongs to the thioredoxin family. DsbA subfamily.</text>
</comment>
<organism evidence="9 10">
    <name type="scientific">Nonomuraea pusilla</name>
    <dbReference type="NCBI Taxonomy" id="46177"/>
    <lineage>
        <taxon>Bacteria</taxon>
        <taxon>Bacillati</taxon>
        <taxon>Actinomycetota</taxon>
        <taxon>Actinomycetes</taxon>
        <taxon>Streptosporangiales</taxon>
        <taxon>Streptosporangiaceae</taxon>
        <taxon>Nonomuraea</taxon>
    </lineage>
</organism>
<keyword evidence="2" id="KW-0732">Signal</keyword>
<evidence type="ECO:0000256" key="2">
    <source>
        <dbReference type="ARBA" id="ARBA00022729"/>
    </source>
</evidence>
<dbReference type="AlphaFoldDB" id="A0A1H7LJX8"/>
<proteinExistence type="inferred from homology"/>
<evidence type="ECO:0000313" key="9">
    <source>
        <dbReference type="EMBL" id="SEK99149.1"/>
    </source>
</evidence>
<feature type="domain" description="Thioredoxin" evidence="8">
    <location>
        <begin position="65"/>
        <end position="218"/>
    </location>
</feature>
<keyword evidence="7" id="KW-0472">Membrane</keyword>
<dbReference type="STRING" id="46177.SAMN05660976_01596"/>
<dbReference type="GO" id="GO:0016491">
    <property type="term" value="F:oxidoreductase activity"/>
    <property type="evidence" value="ECO:0007669"/>
    <property type="project" value="UniProtKB-KW"/>
</dbReference>
<dbReference type="InterPro" id="IPR013766">
    <property type="entry name" value="Thioredoxin_domain"/>
</dbReference>
<gene>
    <name evidence="9" type="ORF">SAMN05660976_01596</name>
</gene>
<keyword evidence="5" id="KW-0676">Redox-active center</keyword>
<evidence type="ECO:0000256" key="6">
    <source>
        <dbReference type="SAM" id="MobiDB-lite"/>
    </source>
</evidence>
<dbReference type="PROSITE" id="PS51352">
    <property type="entry name" value="THIOREDOXIN_2"/>
    <property type="match status" value="1"/>
</dbReference>